<dbReference type="EMBL" id="BJYZ01000025">
    <property type="protein sequence ID" value="GEO41085.1"/>
    <property type="molecule type" value="Genomic_DNA"/>
</dbReference>
<dbReference type="Proteomes" id="UP000321523">
    <property type="component" value="Unassembled WGS sequence"/>
</dbReference>
<dbReference type="Pfam" id="PF00486">
    <property type="entry name" value="Trans_reg_C"/>
    <property type="match status" value="1"/>
</dbReference>
<comment type="caution">
    <text evidence="4">The sequence shown here is derived from an EMBL/GenBank/DDBJ whole genome shotgun (WGS) entry which is preliminary data.</text>
</comment>
<dbReference type="InterPro" id="IPR027417">
    <property type="entry name" value="P-loop_NTPase"/>
</dbReference>
<dbReference type="InterPro" id="IPR011990">
    <property type="entry name" value="TPR-like_helical_dom_sf"/>
</dbReference>
<keyword evidence="5" id="KW-1185">Reference proteome</keyword>
<evidence type="ECO:0000256" key="1">
    <source>
        <dbReference type="ARBA" id="ARBA00023125"/>
    </source>
</evidence>
<evidence type="ECO:0000313" key="4">
    <source>
        <dbReference type="EMBL" id="GEO41085.1"/>
    </source>
</evidence>
<dbReference type="GO" id="GO:0000160">
    <property type="term" value="P:phosphorelay signal transduction system"/>
    <property type="evidence" value="ECO:0007669"/>
    <property type="project" value="InterPro"/>
</dbReference>
<dbReference type="GO" id="GO:0003677">
    <property type="term" value="F:DNA binding"/>
    <property type="evidence" value="ECO:0007669"/>
    <property type="project" value="UniProtKB-UniRule"/>
</dbReference>
<dbReference type="PROSITE" id="PS51755">
    <property type="entry name" value="OMPR_PHOB"/>
    <property type="match status" value="1"/>
</dbReference>
<dbReference type="InterPro" id="IPR002182">
    <property type="entry name" value="NB-ARC"/>
</dbReference>
<proteinExistence type="predicted"/>
<dbReference type="GO" id="GO:0006355">
    <property type="term" value="P:regulation of DNA-templated transcription"/>
    <property type="evidence" value="ECO:0007669"/>
    <property type="project" value="InterPro"/>
</dbReference>
<dbReference type="SUPFAM" id="SSF52540">
    <property type="entry name" value="P-loop containing nucleoside triphosphate hydrolases"/>
    <property type="match status" value="1"/>
</dbReference>
<reference evidence="4 5" key="1">
    <citation type="submission" date="2019-07" db="EMBL/GenBank/DDBJ databases">
        <title>Whole genome shotgun sequence of Skermanella aerolata NBRC 106429.</title>
        <authorList>
            <person name="Hosoyama A."/>
            <person name="Uohara A."/>
            <person name="Ohji S."/>
            <person name="Ichikawa N."/>
        </authorList>
    </citation>
    <scope>NUCLEOTIDE SEQUENCE [LARGE SCALE GENOMIC DNA]</scope>
    <source>
        <strain evidence="4 5">NBRC 106429</strain>
    </source>
</reference>
<feature type="domain" description="OmpR/PhoB-type" evidence="3">
    <location>
        <begin position="9"/>
        <end position="107"/>
    </location>
</feature>
<feature type="DNA-binding region" description="OmpR/PhoB-type" evidence="2">
    <location>
        <begin position="9"/>
        <end position="107"/>
    </location>
</feature>
<dbReference type="Pfam" id="PF00931">
    <property type="entry name" value="NB-ARC"/>
    <property type="match status" value="1"/>
</dbReference>
<protein>
    <submittedName>
        <fullName evidence="4">Transcriptional regulator</fullName>
    </submittedName>
</protein>
<dbReference type="SMART" id="SM00862">
    <property type="entry name" value="Trans_reg_C"/>
    <property type="match status" value="1"/>
</dbReference>
<evidence type="ECO:0000313" key="5">
    <source>
        <dbReference type="Proteomes" id="UP000321523"/>
    </source>
</evidence>
<keyword evidence="1 2" id="KW-0238">DNA-binding</keyword>
<gene>
    <name evidence="4" type="ORF">SAE02_52330</name>
</gene>
<dbReference type="Gene3D" id="1.10.10.10">
    <property type="entry name" value="Winged helix-like DNA-binding domain superfamily/Winged helix DNA-binding domain"/>
    <property type="match status" value="1"/>
</dbReference>
<dbReference type="SMART" id="SM00382">
    <property type="entry name" value="AAA"/>
    <property type="match status" value="1"/>
</dbReference>
<evidence type="ECO:0000256" key="2">
    <source>
        <dbReference type="PROSITE-ProRule" id="PRU01091"/>
    </source>
</evidence>
<dbReference type="Gene3D" id="1.25.40.10">
    <property type="entry name" value="Tetratricopeptide repeat domain"/>
    <property type="match status" value="1"/>
</dbReference>
<dbReference type="SUPFAM" id="SSF46894">
    <property type="entry name" value="C-terminal effector domain of the bipartite response regulators"/>
    <property type="match status" value="1"/>
</dbReference>
<dbReference type="InterPro" id="IPR001867">
    <property type="entry name" value="OmpR/PhoB-type_DNA-bd"/>
</dbReference>
<dbReference type="GO" id="GO:0043531">
    <property type="term" value="F:ADP binding"/>
    <property type="evidence" value="ECO:0007669"/>
    <property type="project" value="InterPro"/>
</dbReference>
<dbReference type="AlphaFoldDB" id="A0A512DX81"/>
<organism evidence="4 5">
    <name type="scientific">Skermanella aerolata</name>
    <dbReference type="NCBI Taxonomy" id="393310"/>
    <lineage>
        <taxon>Bacteria</taxon>
        <taxon>Pseudomonadati</taxon>
        <taxon>Pseudomonadota</taxon>
        <taxon>Alphaproteobacteria</taxon>
        <taxon>Rhodospirillales</taxon>
        <taxon>Azospirillaceae</taxon>
        <taxon>Skermanella</taxon>
    </lineage>
</organism>
<dbReference type="RefSeq" id="WP_044431995.1">
    <property type="nucleotide sequence ID" value="NZ_BJYZ01000025.1"/>
</dbReference>
<dbReference type="PANTHER" id="PTHR47691">
    <property type="entry name" value="REGULATOR-RELATED"/>
    <property type="match status" value="1"/>
</dbReference>
<dbReference type="Gene3D" id="3.40.50.300">
    <property type="entry name" value="P-loop containing nucleotide triphosphate hydrolases"/>
    <property type="match status" value="1"/>
</dbReference>
<dbReference type="InterPro" id="IPR016032">
    <property type="entry name" value="Sig_transdc_resp-reg_C-effctor"/>
</dbReference>
<accession>A0A512DX81</accession>
<dbReference type="Pfam" id="PF25872">
    <property type="entry name" value="HTH_77"/>
    <property type="match status" value="1"/>
</dbReference>
<evidence type="ECO:0000259" key="3">
    <source>
        <dbReference type="PROSITE" id="PS51755"/>
    </source>
</evidence>
<dbReference type="InterPro" id="IPR036388">
    <property type="entry name" value="WH-like_DNA-bd_sf"/>
</dbReference>
<dbReference type="InterPro" id="IPR058852">
    <property type="entry name" value="HTH_77"/>
</dbReference>
<dbReference type="InterPro" id="IPR003593">
    <property type="entry name" value="AAA+_ATPase"/>
</dbReference>
<dbReference type="PRINTS" id="PR00364">
    <property type="entry name" value="DISEASERSIST"/>
</dbReference>
<sequence length="952" mass="102430">MEPMTTRFQSRIAFGPFTLAPGERLLMRGTAPVELGARAIDILIALASHPNEIISKKDLMAQVWPDVTVEEGSLRFQIAGLRKALGDGRGGARYIATLNGRGYCFVAPVSRPEEHYDGPAADVSSFAHAQMPNRPIRMIGRADDVAAVSGQLMAHRFVTIVGTGGVGKTTVAIEAGYELAGSFAGAVHFIDLGVLSDPGLVPTAIASMLGLSVQSDDPTPGLIAFLRDKRILLILDTCEHLIDAAAALASQVFDAAQGVHILATSREALQVEGERIYRLPPLAFPPEGSEVTAAVARMFPATRLFIERATASGAAPDADDGSAAIVAAICRRLDGVALAIELVARRVEAYGLEQTAALLDQSLALLWAGSRNAPPRHKTLRAALEWSYGLLSASERMVLRRLSVFVGDFTIEAALAVVTDATVDQASVFSAIDSLVAKSMVAVRPAGAMMRYRLLDTTRAFALQIGVDEGNRADLAARHALYFRQWLERSGAGWRVVPSGSERMSHFAALNNVRAALDWSFGPGGDAQTGVGIAAAAAPAFLVLSLLPECHRWSDRAIRSLESSDRAGHEEMKLQAALGVSLMFMRGGKDAAGAALNRSHALAEAAGDTFEELQVLAPLQMFHLRVGDFNTALSYARRCAAAAVVLEEPVASTLARSLLGISLHFEGDHGNARAELEAALRHAWRSRRTTTIYIGFECEILAGAILARTLWLQGLPEQAVAQARRTIRDAADMGHSLTLSIALIWAISVFIWTGEIKAAEEHVDLLIARAESHSLGPYLAVGHGFKAELAIRGGDAVRGIEDLGDCLRVFHAAPYEMLTTHFTISLIEGLMKAWRFADCLELLDDAIRDAETKGNSCYLPELLRVKGNFLLAVPFSDPDEAEIHFSRSLELSRSQGARAWELRAAIDLAALLDGRGRRESARALLEPMCTWFAEGAYSADQRAAERLLGNLR</sequence>
<dbReference type="CDD" id="cd00383">
    <property type="entry name" value="trans_reg_C"/>
    <property type="match status" value="1"/>
</dbReference>
<name>A0A512DX81_9PROT</name>
<dbReference type="PANTHER" id="PTHR47691:SF3">
    <property type="entry name" value="HTH-TYPE TRANSCRIPTIONAL REGULATOR RV0890C-RELATED"/>
    <property type="match status" value="1"/>
</dbReference>
<dbReference type="SUPFAM" id="SSF48452">
    <property type="entry name" value="TPR-like"/>
    <property type="match status" value="1"/>
</dbReference>